<organism evidence="1">
    <name type="scientific">Anguilla anguilla</name>
    <name type="common">European freshwater eel</name>
    <name type="synonym">Muraena anguilla</name>
    <dbReference type="NCBI Taxonomy" id="7936"/>
    <lineage>
        <taxon>Eukaryota</taxon>
        <taxon>Metazoa</taxon>
        <taxon>Chordata</taxon>
        <taxon>Craniata</taxon>
        <taxon>Vertebrata</taxon>
        <taxon>Euteleostomi</taxon>
        <taxon>Actinopterygii</taxon>
        <taxon>Neopterygii</taxon>
        <taxon>Teleostei</taxon>
        <taxon>Anguilliformes</taxon>
        <taxon>Anguillidae</taxon>
        <taxon>Anguilla</taxon>
    </lineage>
</organism>
<dbReference type="EMBL" id="GBXM01036107">
    <property type="protein sequence ID" value="JAH72470.1"/>
    <property type="molecule type" value="Transcribed_RNA"/>
</dbReference>
<name>A0A0E9V4V1_ANGAN</name>
<sequence length="47" mass="5446">MRRCEDCSPTCTVSTGTHLRRRLHAVPGIGYRCTYAELKRSYLKVFI</sequence>
<proteinExistence type="predicted"/>
<dbReference type="AlphaFoldDB" id="A0A0E9V4V1"/>
<evidence type="ECO:0000313" key="1">
    <source>
        <dbReference type="EMBL" id="JAH72470.1"/>
    </source>
</evidence>
<protein>
    <submittedName>
        <fullName evidence="1">Uncharacterized protein</fullName>
    </submittedName>
</protein>
<accession>A0A0E9V4V1</accession>
<reference evidence="1" key="2">
    <citation type="journal article" date="2015" name="Fish Shellfish Immunol.">
        <title>Early steps in the European eel (Anguilla anguilla)-Vibrio vulnificus interaction in the gills: Role of the RtxA13 toxin.</title>
        <authorList>
            <person name="Callol A."/>
            <person name="Pajuelo D."/>
            <person name="Ebbesson L."/>
            <person name="Teles M."/>
            <person name="MacKenzie S."/>
            <person name="Amaro C."/>
        </authorList>
    </citation>
    <scope>NUCLEOTIDE SEQUENCE</scope>
</reference>
<reference evidence="1" key="1">
    <citation type="submission" date="2014-11" db="EMBL/GenBank/DDBJ databases">
        <authorList>
            <person name="Amaro Gonzalez C."/>
        </authorList>
    </citation>
    <scope>NUCLEOTIDE SEQUENCE</scope>
</reference>